<dbReference type="PANTHER" id="PTHR32432">
    <property type="entry name" value="CELL DIVISION PROTEIN FTSA-RELATED"/>
    <property type="match status" value="1"/>
</dbReference>
<dbReference type="Gene3D" id="3.30.420.40">
    <property type="match status" value="2"/>
</dbReference>
<dbReference type="InterPro" id="IPR050696">
    <property type="entry name" value="FtsA/MreB"/>
</dbReference>
<dbReference type="Gene3D" id="3.30.1490.300">
    <property type="match status" value="1"/>
</dbReference>
<dbReference type="NCBIfam" id="TIGR01175">
    <property type="entry name" value="pilM"/>
    <property type="match status" value="1"/>
</dbReference>
<gene>
    <name evidence="1" type="primary">pilM</name>
    <name evidence="1" type="ORF">HY912_04245</name>
</gene>
<dbReference type="PANTHER" id="PTHR32432:SF3">
    <property type="entry name" value="ETHANOLAMINE UTILIZATION PROTEIN EUTJ"/>
    <property type="match status" value="1"/>
</dbReference>
<dbReference type="CDD" id="cd24049">
    <property type="entry name" value="ASKHA_NBD_PilM"/>
    <property type="match status" value="1"/>
</dbReference>
<dbReference type="Proteomes" id="UP000807825">
    <property type="component" value="Unassembled WGS sequence"/>
</dbReference>
<dbReference type="Pfam" id="PF11104">
    <property type="entry name" value="PilM_2"/>
    <property type="match status" value="1"/>
</dbReference>
<dbReference type="InterPro" id="IPR005883">
    <property type="entry name" value="PilM"/>
</dbReference>
<name>A0A9D6YZC9_9BACT</name>
<evidence type="ECO:0000313" key="2">
    <source>
        <dbReference type="Proteomes" id="UP000807825"/>
    </source>
</evidence>
<accession>A0A9D6YZC9</accession>
<evidence type="ECO:0000313" key="1">
    <source>
        <dbReference type="EMBL" id="MBI5248683.1"/>
    </source>
</evidence>
<organism evidence="1 2">
    <name type="scientific">Desulfomonile tiedjei</name>
    <dbReference type="NCBI Taxonomy" id="2358"/>
    <lineage>
        <taxon>Bacteria</taxon>
        <taxon>Pseudomonadati</taxon>
        <taxon>Thermodesulfobacteriota</taxon>
        <taxon>Desulfomonilia</taxon>
        <taxon>Desulfomonilales</taxon>
        <taxon>Desulfomonilaceae</taxon>
        <taxon>Desulfomonile</taxon>
    </lineage>
</organism>
<dbReference type="AlphaFoldDB" id="A0A9D6YZC9"/>
<dbReference type="EMBL" id="JACRDE010000125">
    <property type="protein sequence ID" value="MBI5248683.1"/>
    <property type="molecule type" value="Genomic_DNA"/>
</dbReference>
<dbReference type="InterPro" id="IPR043129">
    <property type="entry name" value="ATPase_NBD"/>
</dbReference>
<sequence length="262" mass="29313">MAISKIIGLDIGSYAVKMVEIDRSKKGYELQFVGLAPLPDGAIVDKSIKKADLVGNAIRALHGYSSRAKNVSTSLAGKAVIIKQVTMTSMSDNQLEKQIQMEAEPYIPFDIKDVNLDFFIMGDRPEKEGSMEVVLVAAKKDYMAEYLDMLKSMNLTPMVVDVDPFALEVMFEFCYPNVQEEIVALVNVGATTININILKSGASQYTRDLALGGDSITREIMRFFDVDFEKAENIKRGARLDKINPRNLRKIFQRSVDYFVSE</sequence>
<proteinExistence type="predicted"/>
<reference evidence="1" key="1">
    <citation type="submission" date="2020-07" db="EMBL/GenBank/DDBJ databases">
        <title>Huge and variable diversity of episymbiotic CPR bacteria and DPANN archaea in groundwater ecosystems.</title>
        <authorList>
            <person name="He C.Y."/>
            <person name="Keren R."/>
            <person name="Whittaker M."/>
            <person name="Farag I.F."/>
            <person name="Doudna J."/>
            <person name="Cate J.H.D."/>
            <person name="Banfield J.F."/>
        </authorList>
    </citation>
    <scope>NUCLEOTIDE SEQUENCE</scope>
    <source>
        <strain evidence="1">NC_groundwater_1664_Pr3_B-0.1um_52_9</strain>
    </source>
</reference>
<comment type="caution">
    <text evidence="1">The sequence shown here is derived from an EMBL/GenBank/DDBJ whole genome shotgun (WGS) entry which is preliminary data.</text>
</comment>
<feature type="non-terminal residue" evidence="1">
    <location>
        <position position="262"/>
    </location>
</feature>
<protein>
    <submittedName>
        <fullName evidence="1">Type IV pilus assembly protein PilM</fullName>
    </submittedName>
</protein>
<dbReference type="SUPFAM" id="SSF53067">
    <property type="entry name" value="Actin-like ATPase domain"/>
    <property type="match status" value="2"/>
</dbReference>